<keyword evidence="1" id="KW-1133">Transmembrane helix</keyword>
<keyword evidence="1" id="KW-0472">Membrane</keyword>
<gene>
    <name evidence="2" type="ORF">HVS_01965</name>
</gene>
<dbReference type="Proteomes" id="UP000233534">
    <property type="component" value="Chromosome"/>
</dbReference>
<evidence type="ECO:0000313" key="3">
    <source>
        <dbReference type="Proteomes" id="UP000233534"/>
    </source>
</evidence>
<dbReference type="AlphaFoldDB" id="A0A2K9E8Q2"/>
<reference evidence="2 3" key="1">
    <citation type="submission" date="2017-12" db="EMBL/GenBank/DDBJ databases">
        <title>Complete genome sequence of Herbivorax saccincola GGR1, a novel Cellulosome-producing hydrolytic bacterium in a thermophilic biogas plant, established by Illumina and Nanopore MinION sequencing.</title>
        <authorList>
            <person name="Pechtl A."/>
            <person name="Ruckert C."/>
            <person name="Koeck D.E."/>
            <person name="Maus I."/>
            <person name="Winkler A."/>
            <person name="Kalinowski J."/>
            <person name="Puhler A."/>
            <person name="Schwarz W.W."/>
            <person name="Zverlov V.V."/>
            <person name="Schluter A."/>
            <person name="Liebl W."/>
        </authorList>
    </citation>
    <scope>NUCLEOTIDE SEQUENCE [LARGE SCALE GENOMIC DNA]</scope>
    <source>
        <strain evidence="3">SR1</strain>
    </source>
</reference>
<sequence length="174" mass="20890">MSKIKVSKCITFISIGLIAVLLLILILVTLKNKNANDEKIEFIQIHPDEDYISYTGAHHITRHYMIINPPEDLEELKKVGERFYKENFYLEDLSDYENTYFTMFFYRESRYLPRNWEPNEGYFDVDRIEYHKDDMIMAIYDGRNFSGKIRYSSLKRSKGIFNYGDIVEELEYEE</sequence>
<name>A0A2K9E8Q2_9FIRM</name>
<dbReference type="KEGG" id="hsc:HVS_01965"/>
<organism evidence="2 3">
    <name type="scientific">Acetivibrio saccincola</name>
    <dbReference type="NCBI Taxonomy" id="1677857"/>
    <lineage>
        <taxon>Bacteria</taxon>
        <taxon>Bacillati</taxon>
        <taxon>Bacillota</taxon>
        <taxon>Clostridia</taxon>
        <taxon>Eubacteriales</taxon>
        <taxon>Oscillospiraceae</taxon>
        <taxon>Acetivibrio</taxon>
    </lineage>
</organism>
<keyword evidence="1" id="KW-0812">Transmembrane</keyword>
<dbReference type="EMBL" id="CP025197">
    <property type="protein sequence ID" value="AUG56354.1"/>
    <property type="molecule type" value="Genomic_DNA"/>
</dbReference>
<proteinExistence type="predicted"/>
<keyword evidence="3" id="KW-1185">Reference proteome</keyword>
<protein>
    <submittedName>
        <fullName evidence="2">Uncharacterized protein</fullName>
    </submittedName>
</protein>
<evidence type="ECO:0000313" key="2">
    <source>
        <dbReference type="EMBL" id="AUG56354.1"/>
    </source>
</evidence>
<accession>A0A2K9E8Q2</accession>
<evidence type="ECO:0000256" key="1">
    <source>
        <dbReference type="SAM" id="Phobius"/>
    </source>
</evidence>
<dbReference type="RefSeq" id="WP_101298769.1">
    <property type="nucleotide sequence ID" value="NZ_CP025197.1"/>
</dbReference>
<feature type="transmembrane region" description="Helical" evidence="1">
    <location>
        <begin position="12"/>
        <end position="30"/>
    </location>
</feature>